<feature type="transmembrane region" description="Helical" evidence="10">
    <location>
        <begin position="88"/>
        <end position="107"/>
    </location>
</feature>
<reference evidence="15 16" key="1">
    <citation type="submission" date="2019-08" db="EMBL/GenBank/DDBJ databases">
        <title>Hyperibacter terrae gen. nov., sp. nov. and Hyperibacter viscosus sp. nov., two new members in the family Rhodospirillaceae isolated from the rhizosphere of Hypericum perforatum.</title>
        <authorList>
            <person name="Noviana Z."/>
        </authorList>
    </citation>
    <scope>NUCLEOTIDE SEQUENCE [LARGE SCALE GENOMIC DNA]</scope>
    <source>
        <strain evidence="15 16">R5913</strain>
    </source>
</reference>
<dbReference type="CDD" id="cd00156">
    <property type="entry name" value="REC"/>
    <property type="match status" value="1"/>
</dbReference>
<dbReference type="Pfam" id="PF08448">
    <property type="entry name" value="PAS_4"/>
    <property type="match status" value="1"/>
</dbReference>
<keyword evidence="10" id="KW-0812">Transmembrane</keyword>
<dbReference type="EC" id="2.7.13.3" evidence="2"/>
<dbReference type="Pfam" id="PF00512">
    <property type="entry name" value="HisKA"/>
    <property type="match status" value="1"/>
</dbReference>
<evidence type="ECO:0000256" key="7">
    <source>
        <dbReference type="ARBA" id="ARBA00022840"/>
    </source>
</evidence>
<proteinExistence type="predicted"/>
<evidence type="ECO:0000259" key="14">
    <source>
        <dbReference type="PROSITE" id="PS50113"/>
    </source>
</evidence>
<keyword evidence="8" id="KW-0902">Two-component regulatory system</keyword>
<feature type="transmembrane region" description="Helical" evidence="10">
    <location>
        <begin position="6"/>
        <end position="26"/>
    </location>
</feature>
<dbReference type="InterPro" id="IPR011006">
    <property type="entry name" value="CheY-like_superfamily"/>
</dbReference>
<name>A0A5J6MPA5_9PROT</name>
<dbReference type="PANTHER" id="PTHR43065:SF42">
    <property type="entry name" value="TWO-COMPONENT SENSOR PPRA"/>
    <property type="match status" value="1"/>
</dbReference>
<feature type="modified residue" description="4-aspartylphosphate" evidence="9">
    <location>
        <position position="959"/>
    </location>
</feature>
<keyword evidence="10" id="KW-0472">Membrane</keyword>
<feature type="domain" description="PAC" evidence="14">
    <location>
        <begin position="296"/>
        <end position="349"/>
    </location>
</feature>
<organism evidence="15 16">
    <name type="scientific">Hypericibacter terrae</name>
    <dbReference type="NCBI Taxonomy" id="2602015"/>
    <lineage>
        <taxon>Bacteria</taxon>
        <taxon>Pseudomonadati</taxon>
        <taxon>Pseudomonadota</taxon>
        <taxon>Alphaproteobacteria</taxon>
        <taxon>Rhodospirillales</taxon>
        <taxon>Dongiaceae</taxon>
        <taxon>Hypericibacter</taxon>
    </lineage>
</organism>
<dbReference type="SMART" id="SM00091">
    <property type="entry name" value="PAS"/>
    <property type="match status" value="2"/>
</dbReference>
<dbReference type="SUPFAM" id="SSF55874">
    <property type="entry name" value="ATPase domain of HSP90 chaperone/DNA topoisomerase II/histidine kinase"/>
    <property type="match status" value="1"/>
</dbReference>
<dbReference type="AlphaFoldDB" id="A0A5J6MPA5"/>
<dbReference type="PRINTS" id="PR00344">
    <property type="entry name" value="BCTRLSENSOR"/>
</dbReference>
<dbReference type="InterPro" id="IPR013656">
    <property type="entry name" value="PAS_4"/>
</dbReference>
<dbReference type="SUPFAM" id="SSF47384">
    <property type="entry name" value="Homodimeric domain of signal transducing histidine kinase"/>
    <property type="match status" value="1"/>
</dbReference>
<evidence type="ECO:0000256" key="5">
    <source>
        <dbReference type="ARBA" id="ARBA00022741"/>
    </source>
</evidence>
<dbReference type="InterPro" id="IPR001789">
    <property type="entry name" value="Sig_transdc_resp-reg_receiver"/>
</dbReference>
<dbReference type="InterPro" id="IPR000700">
    <property type="entry name" value="PAS-assoc_C"/>
</dbReference>
<evidence type="ECO:0000256" key="4">
    <source>
        <dbReference type="ARBA" id="ARBA00022679"/>
    </source>
</evidence>
<feature type="domain" description="Histidine kinase" evidence="11">
    <location>
        <begin position="647"/>
        <end position="888"/>
    </location>
</feature>
<keyword evidence="6" id="KW-0418">Kinase</keyword>
<evidence type="ECO:0000259" key="13">
    <source>
        <dbReference type="PROSITE" id="PS50112"/>
    </source>
</evidence>
<evidence type="ECO:0000256" key="2">
    <source>
        <dbReference type="ARBA" id="ARBA00012438"/>
    </source>
</evidence>
<dbReference type="SMART" id="SM00448">
    <property type="entry name" value="REC"/>
    <property type="match status" value="1"/>
</dbReference>
<keyword evidence="16" id="KW-1185">Reference proteome</keyword>
<dbReference type="InterPro" id="IPR035965">
    <property type="entry name" value="PAS-like_dom_sf"/>
</dbReference>
<dbReference type="KEGG" id="htq:FRZ44_47110"/>
<feature type="transmembrane region" description="Helical" evidence="10">
    <location>
        <begin position="38"/>
        <end position="57"/>
    </location>
</feature>
<dbReference type="Pfam" id="PF02518">
    <property type="entry name" value="HATPase_c"/>
    <property type="match status" value="1"/>
</dbReference>
<dbReference type="Gene3D" id="3.40.50.2300">
    <property type="match status" value="1"/>
</dbReference>
<evidence type="ECO:0000256" key="9">
    <source>
        <dbReference type="PROSITE-ProRule" id="PRU00169"/>
    </source>
</evidence>
<dbReference type="EMBL" id="CP042906">
    <property type="protein sequence ID" value="QEX19398.1"/>
    <property type="molecule type" value="Genomic_DNA"/>
</dbReference>
<dbReference type="InterPro" id="IPR036097">
    <property type="entry name" value="HisK_dim/P_sf"/>
</dbReference>
<feature type="domain" description="PAS" evidence="13">
    <location>
        <begin position="222"/>
        <end position="274"/>
    </location>
</feature>
<dbReference type="SMART" id="SM00387">
    <property type="entry name" value="HATPase_c"/>
    <property type="match status" value="1"/>
</dbReference>
<dbReference type="PROSITE" id="PS50113">
    <property type="entry name" value="PAC"/>
    <property type="match status" value="2"/>
</dbReference>
<dbReference type="InterPro" id="IPR005467">
    <property type="entry name" value="His_kinase_dom"/>
</dbReference>
<dbReference type="SMART" id="SM00065">
    <property type="entry name" value="GAF"/>
    <property type="match status" value="1"/>
</dbReference>
<feature type="domain" description="Response regulatory" evidence="12">
    <location>
        <begin position="908"/>
        <end position="1024"/>
    </location>
</feature>
<accession>A0A5J6MPA5</accession>
<dbReference type="OrthoDB" id="9796100at2"/>
<evidence type="ECO:0000259" key="11">
    <source>
        <dbReference type="PROSITE" id="PS50109"/>
    </source>
</evidence>
<dbReference type="NCBIfam" id="TIGR00229">
    <property type="entry name" value="sensory_box"/>
    <property type="match status" value="2"/>
</dbReference>
<dbReference type="PROSITE" id="PS50112">
    <property type="entry name" value="PAS"/>
    <property type="match status" value="1"/>
</dbReference>
<feature type="domain" description="PAC" evidence="14">
    <location>
        <begin position="582"/>
        <end position="634"/>
    </location>
</feature>
<dbReference type="CDD" id="cd00130">
    <property type="entry name" value="PAS"/>
    <property type="match status" value="1"/>
</dbReference>
<dbReference type="Gene3D" id="1.10.287.130">
    <property type="match status" value="1"/>
</dbReference>
<evidence type="ECO:0000259" key="12">
    <source>
        <dbReference type="PROSITE" id="PS50110"/>
    </source>
</evidence>
<feature type="transmembrane region" description="Helical" evidence="10">
    <location>
        <begin position="113"/>
        <end position="136"/>
    </location>
</feature>
<keyword evidence="4" id="KW-0808">Transferase</keyword>
<keyword evidence="5" id="KW-0547">Nucleotide-binding</keyword>
<dbReference type="Gene3D" id="3.30.565.10">
    <property type="entry name" value="Histidine kinase-like ATPase, C-terminal domain"/>
    <property type="match status" value="1"/>
</dbReference>
<evidence type="ECO:0000256" key="1">
    <source>
        <dbReference type="ARBA" id="ARBA00000085"/>
    </source>
</evidence>
<dbReference type="InterPro" id="IPR003594">
    <property type="entry name" value="HATPase_dom"/>
</dbReference>
<evidence type="ECO:0000256" key="3">
    <source>
        <dbReference type="ARBA" id="ARBA00022553"/>
    </source>
</evidence>
<dbReference type="InterPro" id="IPR003661">
    <property type="entry name" value="HisK_dim/P_dom"/>
</dbReference>
<dbReference type="Proteomes" id="UP000326202">
    <property type="component" value="Chromosome"/>
</dbReference>
<dbReference type="PROSITE" id="PS50109">
    <property type="entry name" value="HIS_KIN"/>
    <property type="match status" value="1"/>
</dbReference>
<keyword evidence="10" id="KW-1133">Transmembrane helix</keyword>
<dbReference type="InterPro" id="IPR013767">
    <property type="entry name" value="PAS_fold"/>
</dbReference>
<dbReference type="GO" id="GO:0006355">
    <property type="term" value="P:regulation of DNA-templated transcription"/>
    <property type="evidence" value="ECO:0007669"/>
    <property type="project" value="InterPro"/>
</dbReference>
<dbReference type="RefSeq" id="WP_151179464.1">
    <property type="nucleotide sequence ID" value="NZ_CP042906.1"/>
</dbReference>
<dbReference type="SUPFAM" id="SSF55785">
    <property type="entry name" value="PYP-like sensor domain (PAS domain)"/>
    <property type="match status" value="2"/>
</dbReference>
<evidence type="ECO:0000313" key="16">
    <source>
        <dbReference type="Proteomes" id="UP000326202"/>
    </source>
</evidence>
<evidence type="ECO:0000256" key="10">
    <source>
        <dbReference type="SAM" id="Phobius"/>
    </source>
</evidence>
<protein>
    <recommendedName>
        <fullName evidence="2">histidine kinase</fullName>
        <ecNumber evidence="2">2.7.13.3</ecNumber>
    </recommendedName>
</protein>
<dbReference type="InterPro" id="IPR029016">
    <property type="entry name" value="GAF-like_dom_sf"/>
</dbReference>
<dbReference type="InterPro" id="IPR003018">
    <property type="entry name" value="GAF"/>
</dbReference>
<dbReference type="GO" id="GO:0005524">
    <property type="term" value="F:ATP binding"/>
    <property type="evidence" value="ECO:0007669"/>
    <property type="project" value="UniProtKB-KW"/>
</dbReference>
<dbReference type="SUPFAM" id="SSF55781">
    <property type="entry name" value="GAF domain-like"/>
    <property type="match status" value="1"/>
</dbReference>
<feature type="transmembrane region" description="Helical" evidence="10">
    <location>
        <begin position="63"/>
        <end position="81"/>
    </location>
</feature>
<feature type="transmembrane region" description="Helical" evidence="10">
    <location>
        <begin position="145"/>
        <end position="169"/>
    </location>
</feature>
<keyword evidence="7" id="KW-0067">ATP-binding</keyword>
<dbReference type="GO" id="GO:0000155">
    <property type="term" value="F:phosphorelay sensor kinase activity"/>
    <property type="evidence" value="ECO:0007669"/>
    <property type="project" value="InterPro"/>
</dbReference>
<comment type="catalytic activity">
    <reaction evidence="1">
        <text>ATP + protein L-histidine = ADP + protein N-phospho-L-histidine.</text>
        <dbReference type="EC" id="2.7.13.3"/>
    </reaction>
</comment>
<dbReference type="SUPFAM" id="SSF52172">
    <property type="entry name" value="CheY-like"/>
    <property type="match status" value="1"/>
</dbReference>
<dbReference type="Pfam" id="PF00072">
    <property type="entry name" value="Response_reg"/>
    <property type="match status" value="1"/>
</dbReference>
<dbReference type="Pfam" id="PF00989">
    <property type="entry name" value="PAS"/>
    <property type="match status" value="1"/>
</dbReference>
<keyword evidence="3 9" id="KW-0597">Phosphoprotein</keyword>
<evidence type="ECO:0000256" key="6">
    <source>
        <dbReference type="ARBA" id="ARBA00022777"/>
    </source>
</evidence>
<dbReference type="InterPro" id="IPR004358">
    <property type="entry name" value="Sig_transdc_His_kin-like_C"/>
</dbReference>
<evidence type="ECO:0000256" key="8">
    <source>
        <dbReference type="ARBA" id="ARBA00023012"/>
    </source>
</evidence>
<dbReference type="SMART" id="SM00388">
    <property type="entry name" value="HisKA"/>
    <property type="match status" value="1"/>
</dbReference>
<gene>
    <name evidence="15" type="ORF">FRZ44_47110</name>
</gene>
<dbReference type="InterPro" id="IPR000014">
    <property type="entry name" value="PAS"/>
</dbReference>
<dbReference type="PANTHER" id="PTHR43065">
    <property type="entry name" value="SENSOR HISTIDINE KINASE"/>
    <property type="match status" value="1"/>
</dbReference>
<dbReference type="PROSITE" id="PS50110">
    <property type="entry name" value="RESPONSE_REGULATORY"/>
    <property type="match status" value="1"/>
</dbReference>
<dbReference type="Gene3D" id="3.30.450.20">
    <property type="entry name" value="PAS domain"/>
    <property type="match status" value="2"/>
</dbReference>
<dbReference type="Gene3D" id="3.30.450.40">
    <property type="match status" value="1"/>
</dbReference>
<evidence type="ECO:0000313" key="15">
    <source>
        <dbReference type="EMBL" id="QEX19398.1"/>
    </source>
</evidence>
<sequence>MNIYEAGSLFLILTSLISGALLLLMWRLDHAEPALGTFGVLHMLGLVANVLGVPFFSFEGAPYVIDVFTGLTTVGFLLGALQYTRRPIPWRLLAAVAIVLVTLLAGLRSSLPTTAVLTMVETALIIVGLLATTWAFSQRWREAGYWYYGALTWLCLGWAISYGLLPLIAGTETGFLASSLIRSGFRLTSSILLALASQRYLIERMLAQVASRQRAETTAVANQRRFEDLVDLASDWVWEIDRDLRFTFVSPQIYASTGIPAEDYLGQTIKRVRPGREMSGAWPELLECFEYRRPFRNLMLQTRHGETGRIIHIMASAKPIHDESGRFIGYRGAARDLTAQVETRSALDAIVDGVAHAVGEGYFQALVRHLVERTEVDVAFVAAPDPNRQHALVLAWHDRENTETVPHYTLAGTPSERVMKEGFLLQAAGITDLYPDDSVFSQHRMEGYAGTPLRDSAGTPIGVLVLLARQPMTNPDLVRVVLSALAPRAAAELERQLSERRLREQEQRFRAVLDNMPIGVVLKSEGRLLVVNETVARWFGAARQDLEELPEGIMLAEAGWSVESQRALRLLQQEAETQSALVTREINAPLADGRAHDILVSAFPVIDGAGKAIAHGIAMTDITELRRVQAHLTQAQKMDALGRLAGGVAHDFNNIVGAIAGFARFIVEDTPENSDIHLYGERILTASTRAKQLIQQILAFSRRKETKAQRIPLAPILDETVALLRATLPGTTRIESRAAAPDLAIDGDPAQLGQVLVNVCVNASDALLGRTGSVAIEASGQSGAEAARELEQAEPVAETLSGSRLVAGSVDRTVDYIRIGVRDTGMGMSREVLERIFDPFFTTKPAGHGTGLGLPVVQGIVTGLGGAIAVTSRPGEGTDFRIWLPQASAGRPAAARSRPARPAGGRRRILVVDDDDDFGDMVAASMERLGYEVAVATRAQDAIEAFEDDPALWDLVITDQNMPVLSGLEMIARLRGRRPDIPCILCTGYADSTVETAATRAQVSAFLPKPVDPVVLGQTVSTLLRAAS</sequence>
<dbReference type="InterPro" id="IPR036890">
    <property type="entry name" value="HATPase_C_sf"/>
</dbReference>